<dbReference type="InterPro" id="IPR006384">
    <property type="entry name" value="HAD_hydro_PyrdxlP_Pase-like"/>
</dbReference>
<evidence type="ECO:0000313" key="2">
    <source>
        <dbReference type="EMBL" id="GIK05523.1"/>
    </source>
</evidence>
<dbReference type="GO" id="GO:0016791">
    <property type="term" value="F:phosphatase activity"/>
    <property type="evidence" value="ECO:0007669"/>
    <property type="project" value="InterPro"/>
</dbReference>
<organism evidence="2 3">
    <name type="scientific">Aspergillus viridinutans</name>
    <dbReference type="NCBI Taxonomy" id="75553"/>
    <lineage>
        <taxon>Eukaryota</taxon>
        <taxon>Fungi</taxon>
        <taxon>Dikarya</taxon>
        <taxon>Ascomycota</taxon>
        <taxon>Pezizomycotina</taxon>
        <taxon>Eurotiomycetes</taxon>
        <taxon>Eurotiomycetidae</taxon>
        <taxon>Eurotiales</taxon>
        <taxon>Aspergillaceae</taxon>
        <taxon>Aspergillus</taxon>
        <taxon>Aspergillus subgen. Fumigati</taxon>
    </lineage>
</organism>
<sequence length="255" mass="28692">MRDLPYLKNNPKIIFFTDFDGTITLQDCNDYLVDNHGFGLDKREVLELELLKGNITFRESFQTMLDSVRTPFHECLRVLEENIQYDPHFVTFYQWAREHNIPIVVLSSGMAPIIKALLERLLGSKPDNIFVVANDIEPRNGKDINMNGGWQISFHDNSSFGHDKSLAIKPYAALSGKSRPILLYAGDGVSDLSAASETDILFAKSGMAAQGLVRYCEQRGIPFVPFNDWASILATVQEIYQNACSNDVEGQPPTR</sequence>
<keyword evidence="1" id="KW-0378">Hydrolase</keyword>
<comment type="caution">
    <text evidence="2">The sequence shown here is derived from an EMBL/GenBank/DDBJ whole genome shotgun (WGS) entry which is preliminary data.</text>
</comment>
<dbReference type="InterPro" id="IPR036412">
    <property type="entry name" value="HAD-like_sf"/>
</dbReference>
<proteinExistence type="predicted"/>
<dbReference type="SUPFAM" id="SSF56784">
    <property type="entry name" value="HAD-like"/>
    <property type="match status" value="1"/>
</dbReference>
<dbReference type="GeneID" id="66937618"/>
<keyword evidence="3" id="KW-1185">Reference proteome</keyword>
<evidence type="ECO:0000256" key="1">
    <source>
        <dbReference type="ARBA" id="ARBA00022801"/>
    </source>
</evidence>
<dbReference type="Proteomes" id="UP000710440">
    <property type="component" value="Unassembled WGS sequence"/>
</dbReference>
<dbReference type="NCBIfam" id="TIGR01489">
    <property type="entry name" value="DKMTPPase-SF"/>
    <property type="match status" value="1"/>
</dbReference>
<dbReference type="OrthoDB" id="10014216at2759"/>
<dbReference type="PANTHER" id="PTHR28181">
    <property type="entry name" value="UPF0655 PROTEIN YCR015C"/>
    <property type="match status" value="1"/>
</dbReference>
<dbReference type="EMBL" id="BOPL01000008">
    <property type="protein sequence ID" value="GIK05523.1"/>
    <property type="molecule type" value="Genomic_DNA"/>
</dbReference>
<dbReference type="RefSeq" id="XP_043128709.1">
    <property type="nucleotide sequence ID" value="XM_043272774.1"/>
</dbReference>
<name>A0A9P3C3G4_ASPVI</name>
<protein>
    <recommendedName>
        <fullName evidence="4">Phosphoserine phosphatase</fullName>
    </recommendedName>
</protein>
<dbReference type="InterPro" id="IPR050849">
    <property type="entry name" value="HAD-like_hydrolase_phosphatase"/>
</dbReference>
<dbReference type="Gene3D" id="3.90.1470.20">
    <property type="match status" value="1"/>
</dbReference>
<evidence type="ECO:0000313" key="3">
    <source>
        <dbReference type="Proteomes" id="UP000710440"/>
    </source>
</evidence>
<dbReference type="AlphaFoldDB" id="A0A9P3C3G4"/>
<dbReference type="InterPro" id="IPR023214">
    <property type="entry name" value="HAD_sf"/>
</dbReference>
<gene>
    <name evidence="2" type="ORF">Aspvir_009636</name>
</gene>
<dbReference type="PANTHER" id="PTHR28181:SF2">
    <property type="entry name" value="PHOSPHORIC MONOESTER HYDROLASE"/>
    <property type="match status" value="1"/>
</dbReference>
<evidence type="ECO:0008006" key="4">
    <source>
        <dbReference type="Google" id="ProtNLM"/>
    </source>
</evidence>
<dbReference type="Gene3D" id="3.40.50.1000">
    <property type="entry name" value="HAD superfamily/HAD-like"/>
    <property type="match status" value="1"/>
</dbReference>
<dbReference type="NCBIfam" id="TIGR01488">
    <property type="entry name" value="HAD-SF-IB"/>
    <property type="match status" value="1"/>
</dbReference>
<accession>A0A9P3C3G4</accession>
<dbReference type="Pfam" id="PF12710">
    <property type="entry name" value="HAD"/>
    <property type="match status" value="1"/>
</dbReference>
<reference evidence="2 3" key="1">
    <citation type="submission" date="2021-02" db="EMBL/GenBank/DDBJ databases">
        <title>Pan-genome distribution and transcriptional activeness of fungal secondary metabolism genes in Aspergillus section Fumigati.</title>
        <authorList>
            <person name="Takahashi H."/>
            <person name="Umemura M."/>
            <person name="Ninomiya A."/>
            <person name="Kusuya Y."/>
            <person name="Urayama S."/>
            <person name="Shimizu M."/>
            <person name="Watanabe A."/>
            <person name="Kamei K."/>
            <person name="Yaguchi T."/>
            <person name="Hagiwara D."/>
        </authorList>
    </citation>
    <scope>NUCLEOTIDE SEQUENCE [LARGE SCALE GENOMIC DNA]</scope>
    <source>
        <strain evidence="2 3">IFM 47045</strain>
    </source>
</reference>